<dbReference type="GO" id="GO:0003824">
    <property type="term" value="F:catalytic activity"/>
    <property type="evidence" value="ECO:0007669"/>
    <property type="project" value="InterPro"/>
</dbReference>
<dbReference type="STRING" id="871652.SAMN04515673_101283"/>
<reference evidence="3 4" key="1">
    <citation type="submission" date="2016-10" db="EMBL/GenBank/DDBJ databases">
        <authorList>
            <person name="de Groot N.N."/>
        </authorList>
    </citation>
    <scope>NUCLEOTIDE SEQUENCE [LARGE SCALE GENOMIC DNA]</scope>
    <source>
        <strain evidence="4">KMM 9023,NRIC 0796,JCM 17311,KCTC 23692</strain>
    </source>
</reference>
<dbReference type="PANTHER" id="PTHR11895">
    <property type="entry name" value="TRANSAMIDASE"/>
    <property type="match status" value="1"/>
</dbReference>
<evidence type="ECO:0000313" key="4">
    <source>
        <dbReference type="Proteomes" id="UP000199302"/>
    </source>
</evidence>
<dbReference type="Pfam" id="PF01425">
    <property type="entry name" value="Amidase"/>
    <property type="match status" value="1"/>
</dbReference>
<dbReference type="PANTHER" id="PTHR11895:SF151">
    <property type="entry name" value="GLUTAMYL-TRNA(GLN) AMIDOTRANSFERASE SUBUNIT A"/>
    <property type="match status" value="1"/>
</dbReference>
<evidence type="ECO:0000256" key="1">
    <source>
        <dbReference type="SAM" id="MobiDB-lite"/>
    </source>
</evidence>
<evidence type="ECO:0000313" key="3">
    <source>
        <dbReference type="EMBL" id="SFQ96061.1"/>
    </source>
</evidence>
<dbReference type="SUPFAM" id="SSF75304">
    <property type="entry name" value="Amidase signature (AS) enzymes"/>
    <property type="match status" value="1"/>
</dbReference>
<dbReference type="AlphaFoldDB" id="A0A1I6CSF8"/>
<keyword evidence="4" id="KW-1185">Reference proteome</keyword>
<evidence type="ECO:0000259" key="2">
    <source>
        <dbReference type="Pfam" id="PF01425"/>
    </source>
</evidence>
<dbReference type="Proteomes" id="UP000199302">
    <property type="component" value="Unassembled WGS sequence"/>
</dbReference>
<organism evidence="3 4">
    <name type="scientific">Poseidonocella sedimentorum</name>
    <dbReference type="NCBI Taxonomy" id="871652"/>
    <lineage>
        <taxon>Bacteria</taxon>
        <taxon>Pseudomonadati</taxon>
        <taxon>Pseudomonadota</taxon>
        <taxon>Alphaproteobacteria</taxon>
        <taxon>Rhodobacterales</taxon>
        <taxon>Roseobacteraceae</taxon>
        <taxon>Poseidonocella</taxon>
    </lineage>
</organism>
<gene>
    <name evidence="3" type="ORF">SAMN04515673_101283</name>
</gene>
<protein>
    <submittedName>
        <fullName evidence="3">Amidase</fullName>
    </submittedName>
</protein>
<dbReference type="Gene3D" id="3.90.1300.10">
    <property type="entry name" value="Amidase signature (AS) domain"/>
    <property type="match status" value="1"/>
</dbReference>
<dbReference type="InterPro" id="IPR036928">
    <property type="entry name" value="AS_sf"/>
</dbReference>
<dbReference type="InterPro" id="IPR023631">
    <property type="entry name" value="Amidase_dom"/>
</dbReference>
<feature type="region of interest" description="Disordered" evidence="1">
    <location>
        <begin position="139"/>
        <end position="158"/>
    </location>
</feature>
<sequence>MAKDMSNLLQLTALELRDRMASGALSAAELAEAVIARVEAREAEVGAWAWFDAAYLREQAKRLDAHRISGRPIGPLHGLPVGLKDIIDTARIPTENGAAQDRGRVPERDAEIVRRLRAAGAIIAGKTVTTELAFMHPGKTRNPHAPTHTPGGSSQGSAAAVADGMVPLAVGTQTGGSVIRPASFCGVTGFKPSFGVVPRSGVLTQSPSLDTIGVFAADPLSAAMLTDVLAGGDPADPGSVDAPAPRLAATASEAPPLKPVFAMLRMPGWERVSEDMSAALGELSEALGDQAFSAELPAPFEAAAEVREQINFAEMAHHYAGYDPAHLSDETRAALETGQAVMASRYLAALDWKSRITGALDEIFLRCDAIICPSSPGAAPEGLGQTGDPVFNGLWTMAGTPAVSLPVLTSSGGLPMGLQLVGRRGNDGRLLRTARWLYDWIGGEGDSA</sequence>
<name>A0A1I6CSF8_9RHOB</name>
<dbReference type="EMBL" id="FOYI01000001">
    <property type="protein sequence ID" value="SFQ96061.1"/>
    <property type="molecule type" value="Genomic_DNA"/>
</dbReference>
<proteinExistence type="predicted"/>
<dbReference type="InterPro" id="IPR000120">
    <property type="entry name" value="Amidase"/>
</dbReference>
<accession>A0A1I6CSF8</accession>
<feature type="domain" description="Amidase" evidence="2">
    <location>
        <begin position="29"/>
        <end position="431"/>
    </location>
</feature>